<dbReference type="PIRSF" id="PIRSF029730">
    <property type="entry name" value="UCP029730"/>
    <property type="match status" value="1"/>
</dbReference>
<proteinExistence type="predicted"/>
<name>A0A7W9AIM5_9SPHN</name>
<dbReference type="InterPro" id="IPR011227">
    <property type="entry name" value="UCP029730"/>
</dbReference>
<comment type="caution">
    <text evidence="1">The sequence shown here is derived from an EMBL/GenBank/DDBJ whole genome shotgun (WGS) entry which is preliminary data.</text>
</comment>
<dbReference type="Pfam" id="PF05013">
    <property type="entry name" value="FGase"/>
    <property type="match status" value="1"/>
</dbReference>
<dbReference type="SUPFAM" id="SSF53187">
    <property type="entry name" value="Zn-dependent exopeptidases"/>
    <property type="match status" value="1"/>
</dbReference>
<sequence length="257" mass="28379">MAVGPLLSSGDPEPVEILNRSGPSPFLLIVDHAGKHVPARLNGLDLAPSEFDRHIACDIGARDLALSLSAVLDATLVMQRYSRLVIDCNRDPSRVDAIPALSDGTLISANARLSAEDRAHRIHAIHAPYHQAITGILDERTDRETVLVALHSFTPVLAGEHRPWHVGILHADGIPDYARRLLSVLRLNPDMIIGDNEPYHMDETDFTVPFHAWARNLPYAEIEIRQDLLTAERRDHIVAWMARALCDALNSGTTGQF</sequence>
<evidence type="ECO:0000313" key="1">
    <source>
        <dbReference type="EMBL" id="MBB5686369.1"/>
    </source>
</evidence>
<dbReference type="InterPro" id="IPR007709">
    <property type="entry name" value="N-FG_amidohydro"/>
</dbReference>
<evidence type="ECO:0000313" key="2">
    <source>
        <dbReference type="Proteomes" id="UP000549617"/>
    </source>
</evidence>
<reference evidence="1 2" key="1">
    <citation type="submission" date="2020-08" db="EMBL/GenBank/DDBJ databases">
        <title>Genomic Encyclopedia of Type Strains, Phase IV (KMG-IV): sequencing the most valuable type-strain genomes for metagenomic binning, comparative biology and taxonomic classification.</title>
        <authorList>
            <person name="Goeker M."/>
        </authorList>
    </citation>
    <scope>NUCLEOTIDE SEQUENCE [LARGE SCALE GENOMIC DNA]</scope>
    <source>
        <strain evidence="1 2">DSM 25079</strain>
    </source>
</reference>
<organism evidence="1 2">
    <name type="scientific">Sphingobium boeckii</name>
    <dbReference type="NCBI Taxonomy" id="1082345"/>
    <lineage>
        <taxon>Bacteria</taxon>
        <taxon>Pseudomonadati</taxon>
        <taxon>Pseudomonadota</taxon>
        <taxon>Alphaproteobacteria</taxon>
        <taxon>Sphingomonadales</taxon>
        <taxon>Sphingomonadaceae</taxon>
        <taxon>Sphingobium</taxon>
    </lineage>
</organism>
<gene>
    <name evidence="1" type="ORF">FHS49_002393</name>
</gene>
<dbReference type="Proteomes" id="UP000549617">
    <property type="component" value="Unassembled WGS sequence"/>
</dbReference>
<dbReference type="GO" id="GO:0016787">
    <property type="term" value="F:hydrolase activity"/>
    <property type="evidence" value="ECO:0007669"/>
    <property type="project" value="UniProtKB-KW"/>
</dbReference>
<dbReference type="RefSeq" id="WP_184018755.1">
    <property type="nucleotide sequence ID" value="NZ_JACIJC010000004.1"/>
</dbReference>
<dbReference type="AlphaFoldDB" id="A0A7W9AIM5"/>
<dbReference type="EMBL" id="JACIJC010000004">
    <property type="protein sequence ID" value="MBB5686369.1"/>
    <property type="molecule type" value="Genomic_DNA"/>
</dbReference>
<dbReference type="Gene3D" id="3.40.630.40">
    <property type="entry name" value="Zn-dependent exopeptidases"/>
    <property type="match status" value="1"/>
</dbReference>
<protein>
    <submittedName>
        <fullName evidence="1">Putative N-formylglutamate amidohydrolase</fullName>
    </submittedName>
</protein>
<keyword evidence="2" id="KW-1185">Reference proteome</keyword>
<keyword evidence="1" id="KW-0378">Hydrolase</keyword>
<accession>A0A7W9AIM5</accession>